<dbReference type="EMBL" id="SEWF01000001">
    <property type="protein sequence ID" value="RYU97580.1"/>
    <property type="molecule type" value="Genomic_DNA"/>
</dbReference>
<evidence type="ECO:0000313" key="9">
    <source>
        <dbReference type="EMBL" id="RYU97580.1"/>
    </source>
</evidence>
<dbReference type="InterPro" id="IPR003838">
    <property type="entry name" value="ABC3_permease_C"/>
</dbReference>
<keyword evidence="4 6" id="KW-1133">Transmembrane helix</keyword>
<reference evidence="9 10" key="1">
    <citation type="submission" date="2019-02" db="EMBL/GenBank/DDBJ databases">
        <title>Bacterial novel species Emticicia sp. 17J42-9 isolated from soil.</title>
        <authorList>
            <person name="Jung H.-Y."/>
        </authorList>
    </citation>
    <scope>NUCLEOTIDE SEQUENCE [LARGE SCALE GENOMIC DNA]</scope>
    <source>
        <strain evidence="9 10">17J42-9</strain>
    </source>
</reference>
<evidence type="ECO:0000256" key="6">
    <source>
        <dbReference type="SAM" id="Phobius"/>
    </source>
</evidence>
<feature type="domain" description="ABC3 transporter permease C-terminal" evidence="7">
    <location>
        <begin position="678"/>
        <end position="786"/>
    </location>
</feature>
<keyword evidence="5 6" id="KW-0472">Membrane</keyword>
<feature type="transmembrane region" description="Helical" evidence="6">
    <location>
        <begin position="21"/>
        <end position="42"/>
    </location>
</feature>
<evidence type="ECO:0000259" key="7">
    <source>
        <dbReference type="Pfam" id="PF02687"/>
    </source>
</evidence>
<evidence type="ECO:0000256" key="4">
    <source>
        <dbReference type="ARBA" id="ARBA00022989"/>
    </source>
</evidence>
<feature type="transmembrane region" description="Helical" evidence="6">
    <location>
        <begin position="324"/>
        <end position="353"/>
    </location>
</feature>
<feature type="domain" description="ABC3 transporter permease C-terminal" evidence="7">
    <location>
        <begin position="283"/>
        <end position="398"/>
    </location>
</feature>
<dbReference type="Pfam" id="PF12704">
    <property type="entry name" value="MacB_PCD"/>
    <property type="match status" value="2"/>
</dbReference>
<protein>
    <submittedName>
        <fullName evidence="9">ABC transporter permease</fullName>
    </submittedName>
</protein>
<dbReference type="OrthoDB" id="5933722at2"/>
<comment type="subcellular location">
    <subcellularLocation>
        <location evidence="1">Cell membrane</location>
        <topology evidence="1">Multi-pass membrane protein</topology>
    </subcellularLocation>
</comment>
<feature type="domain" description="MacB-like periplasmic core" evidence="8">
    <location>
        <begin position="474"/>
        <end position="637"/>
    </location>
</feature>
<feature type="domain" description="MacB-like periplasmic core" evidence="8">
    <location>
        <begin position="20"/>
        <end position="232"/>
    </location>
</feature>
<feature type="transmembrane region" description="Helical" evidence="6">
    <location>
        <begin position="761"/>
        <end position="783"/>
    </location>
</feature>
<dbReference type="PANTHER" id="PTHR30572">
    <property type="entry name" value="MEMBRANE COMPONENT OF TRANSPORTER-RELATED"/>
    <property type="match status" value="1"/>
</dbReference>
<evidence type="ECO:0000259" key="8">
    <source>
        <dbReference type="Pfam" id="PF12704"/>
    </source>
</evidence>
<feature type="transmembrane region" description="Helical" evidence="6">
    <location>
        <begin position="729"/>
        <end position="749"/>
    </location>
</feature>
<dbReference type="Proteomes" id="UP000293162">
    <property type="component" value="Unassembled WGS sequence"/>
</dbReference>
<accession>A0A4V1ZDW5</accession>
<evidence type="ECO:0000313" key="10">
    <source>
        <dbReference type="Proteomes" id="UP000293162"/>
    </source>
</evidence>
<keyword evidence="3 6" id="KW-0812">Transmembrane</keyword>
<gene>
    <name evidence="9" type="ORF">EWM59_00215</name>
</gene>
<organism evidence="9 10">
    <name type="scientific">Emticicia agri</name>
    <dbReference type="NCBI Taxonomy" id="2492393"/>
    <lineage>
        <taxon>Bacteria</taxon>
        <taxon>Pseudomonadati</taxon>
        <taxon>Bacteroidota</taxon>
        <taxon>Cytophagia</taxon>
        <taxon>Cytophagales</taxon>
        <taxon>Leadbetterellaceae</taxon>
        <taxon>Emticicia</taxon>
    </lineage>
</organism>
<evidence type="ECO:0000256" key="1">
    <source>
        <dbReference type="ARBA" id="ARBA00004651"/>
    </source>
</evidence>
<proteinExistence type="predicted"/>
<dbReference type="Pfam" id="PF02687">
    <property type="entry name" value="FtsX"/>
    <property type="match status" value="2"/>
</dbReference>
<evidence type="ECO:0000256" key="2">
    <source>
        <dbReference type="ARBA" id="ARBA00022475"/>
    </source>
</evidence>
<dbReference type="InterPro" id="IPR050250">
    <property type="entry name" value="Macrolide_Exporter_MacB"/>
</dbReference>
<dbReference type="InterPro" id="IPR025857">
    <property type="entry name" value="MacB_PCD"/>
</dbReference>
<evidence type="ECO:0000256" key="5">
    <source>
        <dbReference type="ARBA" id="ARBA00023136"/>
    </source>
</evidence>
<comment type="caution">
    <text evidence="9">The sequence shown here is derived from an EMBL/GenBank/DDBJ whole genome shotgun (WGS) entry which is preliminary data.</text>
</comment>
<feature type="transmembrane region" description="Helical" evidence="6">
    <location>
        <begin position="416"/>
        <end position="440"/>
    </location>
</feature>
<dbReference type="AlphaFoldDB" id="A0A4V1ZDW5"/>
<evidence type="ECO:0000256" key="3">
    <source>
        <dbReference type="ARBA" id="ARBA00022692"/>
    </source>
</evidence>
<feature type="transmembrane region" description="Helical" evidence="6">
    <location>
        <begin position="678"/>
        <end position="698"/>
    </location>
</feature>
<dbReference type="GO" id="GO:0005886">
    <property type="term" value="C:plasma membrane"/>
    <property type="evidence" value="ECO:0007669"/>
    <property type="project" value="UniProtKB-SubCell"/>
</dbReference>
<keyword evidence="10" id="KW-1185">Reference proteome</keyword>
<dbReference type="PANTHER" id="PTHR30572:SF18">
    <property type="entry name" value="ABC-TYPE MACROLIDE FAMILY EXPORT SYSTEM PERMEASE COMPONENT 2"/>
    <property type="match status" value="1"/>
</dbReference>
<sequence length="797" mass="88265">MIRNYLKIAIRNLVKNKVYSFINIGGLAVGFTVFCLIALYVADELSFDSFHAKGDHIVRLVHHAEWEGGEAHHAVTSAAFAPALKTEFPEIKEAVRIAPEGGGVITFRDKTVKAGNILFADRNAFEVFTFPFVAGNPKTALSEPNTIVITESLANKIFGNAQKALNQSVVFDKTVTNKVTGVIKDTPSNSHLQFEGLRSLPTNFTAGWQDSNLYTYLLLSDGVDKSKLEAKFPAFAQKTILKEMPVVSYKMELQPLLDIHLHSNLQYEVSANSSISRVYLFMALAGLILIIAIINYMNLATARAGLRTREVGVRKAIGSTQTDLMGLFIVEAITLSIIASIVSVFLITALLPFFNQLADKSLSIDRFGVGNSIATFALFSLFVGFLSGSYPAFFISRFKIVLALKGLSGNLNQSVIFRKSLVVFQFVATMVLIAGAWIIYQQLRFSASKDLGFNRQQVLTIHIDDRNLRSKVAALREQLMKNPLIENVATAGNPIGNNNLGQIPYYFEKSDGSISTNSTVVQELMVNASFVPTMDIKMKLGENFSENKPSAITDAALINETLMKQLGFSNPIGKRMQVKINNETTVERKIIGVFKDFHTYSLQHKVEPVVLIMPPQASMEDNLYVKINTSKTKEALAHIEKTYREFDKINPIEINFLNENFARQYQAEQKQGTLSLNFAFISVLLACLGLFGLAAFTAQQRVKEIGVRKVLGASITSIFLLLNKDFLKLVIIAAVIAIPVAIVLMNNWLQNFAYKVEVHWWVFVGSAIISLLIALLTVSYQAIRAALVNPVKSLKTE</sequence>
<feature type="transmembrane region" description="Helical" evidence="6">
    <location>
        <begin position="373"/>
        <end position="395"/>
    </location>
</feature>
<keyword evidence="2" id="KW-1003">Cell membrane</keyword>
<dbReference type="GO" id="GO:0022857">
    <property type="term" value="F:transmembrane transporter activity"/>
    <property type="evidence" value="ECO:0007669"/>
    <property type="project" value="TreeGrafter"/>
</dbReference>
<dbReference type="RefSeq" id="WP_130018903.1">
    <property type="nucleotide sequence ID" value="NZ_SEWF01000001.1"/>
</dbReference>
<feature type="transmembrane region" description="Helical" evidence="6">
    <location>
        <begin position="278"/>
        <end position="299"/>
    </location>
</feature>
<name>A0A4V1ZDW5_9BACT</name>